<evidence type="ECO:0000256" key="1">
    <source>
        <dbReference type="RuleBase" id="RU004508"/>
    </source>
</evidence>
<sequence>MTDPVALSPPPATEPKAGWIALSDPDFSEGDLAAVDAVLRGSTLSGGPMVERFEAAFAAYVGRRYAVAVSGGAIGLLLALQARGIGAGDEVILPAHGYREAQHAVLLSGATPIFADIDYWSGTIAPAKVEGKRTERTRAIVAANANGHPAAWPELRAIADAQGLALFEDSTEAIGSRHAAGIVGSFGDVAVFDFAQPGAICCGEGGMLVTDDVDLAMALRRSRRHAPGDRISLSITTSAPYGVGMSEIAAALALSQLRRIDVILERRRLITNLYDHFIQSFEGIKPPYVAPDVVEAHWFLYVVHLGTRFTRSGRDQIIEDLATEDIAAEPYSVPMHLQARYRALGWAKGDLFVTEKVADRAIALPFHAHLTDDQIAFVVSRMKESSINSGAGTPIY</sequence>
<evidence type="ECO:0000313" key="3">
    <source>
        <dbReference type="Proteomes" id="UP000032300"/>
    </source>
</evidence>
<dbReference type="KEGG" id="sphi:TS85_14405"/>
<dbReference type="Gene3D" id="3.40.640.10">
    <property type="entry name" value="Type I PLP-dependent aspartate aminotransferase-like (Major domain)"/>
    <property type="match status" value="1"/>
</dbReference>
<reference evidence="2 3" key="2">
    <citation type="submission" date="2015-02" db="EMBL/GenBank/DDBJ databases">
        <title>The complete genome of Sphingomonas hengshuiensis sp. WHSC-8 isolated from soil of Hengshui Lake.</title>
        <authorList>
            <person name="Wei S."/>
            <person name="Guo J."/>
            <person name="Su C."/>
            <person name="Wu R."/>
            <person name="Zhang Z."/>
            <person name="Liang K."/>
            <person name="Li H."/>
            <person name="Wang T."/>
            <person name="Liu H."/>
            <person name="Zhang C."/>
            <person name="Li Z."/>
            <person name="Wang Q."/>
            <person name="Meng J."/>
        </authorList>
    </citation>
    <scope>NUCLEOTIDE SEQUENCE [LARGE SCALE GENOMIC DNA]</scope>
    <source>
        <strain evidence="2 3">WHSC-8</strain>
    </source>
</reference>
<keyword evidence="2" id="KW-0808">Transferase</keyword>
<protein>
    <submittedName>
        <fullName evidence="2">Aminotransferase DegT</fullName>
    </submittedName>
</protein>
<dbReference type="InterPro" id="IPR015424">
    <property type="entry name" value="PyrdxlP-dep_Trfase"/>
</dbReference>
<organism evidence="2 3">
    <name type="scientific">Sphingomonas hengshuiensis</name>
    <dbReference type="NCBI Taxonomy" id="1609977"/>
    <lineage>
        <taxon>Bacteria</taxon>
        <taxon>Pseudomonadati</taxon>
        <taxon>Pseudomonadota</taxon>
        <taxon>Alphaproteobacteria</taxon>
        <taxon>Sphingomonadales</taxon>
        <taxon>Sphingomonadaceae</taxon>
        <taxon>Sphingomonas</taxon>
    </lineage>
</organism>
<dbReference type="PIRSF" id="PIRSF000390">
    <property type="entry name" value="PLP_StrS"/>
    <property type="match status" value="1"/>
</dbReference>
<dbReference type="Proteomes" id="UP000032300">
    <property type="component" value="Chromosome"/>
</dbReference>
<dbReference type="Gene3D" id="3.90.1150.10">
    <property type="entry name" value="Aspartate Aminotransferase, domain 1"/>
    <property type="match status" value="1"/>
</dbReference>
<gene>
    <name evidence="2" type="ORF">TS85_14405</name>
</gene>
<dbReference type="GO" id="GO:0030170">
    <property type="term" value="F:pyridoxal phosphate binding"/>
    <property type="evidence" value="ECO:0007669"/>
    <property type="project" value="TreeGrafter"/>
</dbReference>
<dbReference type="Pfam" id="PF01041">
    <property type="entry name" value="DegT_DnrJ_EryC1"/>
    <property type="match status" value="1"/>
</dbReference>
<proteinExistence type="inferred from homology"/>
<keyword evidence="1" id="KW-0663">Pyridoxal phosphate</keyword>
<reference evidence="2 3" key="1">
    <citation type="journal article" date="2015" name="Int. J. Syst. Evol. Microbiol.">
        <title>Sphingomonas hengshuiensis sp. nov., isolated from lake wetland.</title>
        <authorList>
            <person name="Wei S."/>
            <person name="Wang T."/>
            <person name="Liu H."/>
            <person name="Zhang C."/>
            <person name="Guo J."/>
            <person name="Wang Q."/>
            <person name="Liang K."/>
            <person name="Zhang Z."/>
        </authorList>
    </citation>
    <scope>NUCLEOTIDE SEQUENCE [LARGE SCALE GENOMIC DNA]</scope>
    <source>
        <strain evidence="2 3">WHSC-8</strain>
    </source>
</reference>
<dbReference type="CDD" id="cd00616">
    <property type="entry name" value="AHBA_syn"/>
    <property type="match status" value="1"/>
</dbReference>
<name>A0A7U4J9H1_9SPHN</name>
<evidence type="ECO:0000313" key="2">
    <source>
        <dbReference type="EMBL" id="AJP72708.1"/>
    </source>
</evidence>
<dbReference type="AlphaFoldDB" id="A0A7U4J9H1"/>
<dbReference type="InterPro" id="IPR000653">
    <property type="entry name" value="DegT/StrS_aminotransferase"/>
</dbReference>
<dbReference type="EMBL" id="CP010836">
    <property type="protein sequence ID" value="AJP72708.1"/>
    <property type="molecule type" value="Genomic_DNA"/>
</dbReference>
<dbReference type="RefSeq" id="WP_044333079.1">
    <property type="nucleotide sequence ID" value="NZ_CP010836.1"/>
</dbReference>
<comment type="similarity">
    <text evidence="1">Belongs to the DegT/DnrJ/EryC1 family.</text>
</comment>
<dbReference type="OrthoDB" id="9768668at2"/>
<accession>A0A7U4J9H1</accession>
<dbReference type="PANTHER" id="PTHR30244">
    <property type="entry name" value="TRANSAMINASE"/>
    <property type="match status" value="1"/>
</dbReference>
<dbReference type="InterPro" id="IPR015421">
    <property type="entry name" value="PyrdxlP-dep_Trfase_major"/>
</dbReference>
<dbReference type="InterPro" id="IPR015422">
    <property type="entry name" value="PyrdxlP-dep_Trfase_small"/>
</dbReference>
<dbReference type="PANTHER" id="PTHR30244:SF39">
    <property type="entry name" value="BLR3650 PROTEIN"/>
    <property type="match status" value="1"/>
</dbReference>
<dbReference type="SUPFAM" id="SSF53383">
    <property type="entry name" value="PLP-dependent transferases"/>
    <property type="match status" value="1"/>
</dbReference>
<dbReference type="GO" id="GO:0000271">
    <property type="term" value="P:polysaccharide biosynthetic process"/>
    <property type="evidence" value="ECO:0007669"/>
    <property type="project" value="TreeGrafter"/>
</dbReference>
<keyword evidence="2" id="KW-0032">Aminotransferase</keyword>
<keyword evidence="3" id="KW-1185">Reference proteome</keyword>
<dbReference type="GO" id="GO:0008483">
    <property type="term" value="F:transaminase activity"/>
    <property type="evidence" value="ECO:0007669"/>
    <property type="project" value="UniProtKB-KW"/>
</dbReference>